<dbReference type="InterPro" id="IPR003795">
    <property type="entry name" value="DUF192"/>
</dbReference>
<sequence length="110" mass="12090">MQMHTSRAMPALRVLHADSFRARLLGLLALPRLQPGEVLVLKPCASVHTCFMRYAIDVVYVDRDDRVIKVVPALAPWRVSACPGARATLELAAGEAQRLGLRPGSHIDTH</sequence>
<gene>
    <name evidence="1" type="ORF">ACG0Z3_16025</name>
</gene>
<organism evidence="1 2">
    <name type="scientific">Pelomonas margarita</name>
    <dbReference type="NCBI Taxonomy" id="3299031"/>
    <lineage>
        <taxon>Bacteria</taxon>
        <taxon>Pseudomonadati</taxon>
        <taxon>Pseudomonadota</taxon>
        <taxon>Betaproteobacteria</taxon>
        <taxon>Burkholderiales</taxon>
        <taxon>Sphaerotilaceae</taxon>
        <taxon>Roseateles</taxon>
    </lineage>
</organism>
<protein>
    <submittedName>
        <fullName evidence="1">DUF192 domain-containing protein</fullName>
    </submittedName>
</protein>
<dbReference type="Gene3D" id="2.60.120.1140">
    <property type="entry name" value="Protein of unknown function DUF192"/>
    <property type="match status" value="1"/>
</dbReference>
<dbReference type="InterPro" id="IPR038695">
    <property type="entry name" value="Saro_0823-like_sf"/>
</dbReference>
<dbReference type="Proteomes" id="UP001606301">
    <property type="component" value="Unassembled WGS sequence"/>
</dbReference>
<reference evidence="1 2" key="1">
    <citation type="submission" date="2024-08" db="EMBL/GenBank/DDBJ databases">
        <authorList>
            <person name="Lu H."/>
        </authorList>
    </citation>
    <scope>NUCLEOTIDE SEQUENCE [LARGE SCALE GENOMIC DNA]</scope>
    <source>
        <strain evidence="1 2">LKC17W</strain>
    </source>
</reference>
<evidence type="ECO:0000313" key="1">
    <source>
        <dbReference type="EMBL" id="MFG6442191.1"/>
    </source>
</evidence>
<evidence type="ECO:0000313" key="2">
    <source>
        <dbReference type="Proteomes" id="UP001606301"/>
    </source>
</evidence>
<dbReference type="RefSeq" id="WP_394399172.1">
    <property type="nucleotide sequence ID" value="NZ_JBIGHW010000008.1"/>
</dbReference>
<dbReference type="EMBL" id="JBIGHW010000008">
    <property type="protein sequence ID" value="MFG6442191.1"/>
    <property type="molecule type" value="Genomic_DNA"/>
</dbReference>
<comment type="caution">
    <text evidence="1">The sequence shown here is derived from an EMBL/GenBank/DDBJ whole genome shotgun (WGS) entry which is preliminary data.</text>
</comment>
<proteinExistence type="predicted"/>
<name>A0ABW7FLI0_9BURK</name>
<keyword evidence="2" id="KW-1185">Reference proteome</keyword>
<dbReference type="Pfam" id="PF02643">
    <property type="entry name" value="DUF192"/>
    <property type="match status" value="1"/>
</dbReference>
<accession>A0ABW7FLI0</accession>